<proteinExistence type="predicted"/>
<protein>
    <recommendedName>
        <fullName evidence="2">CBS domain-containing protein</fullName>
    </recommendedName>
</protein>
<organism evidence="3 4">
    <name type="scientific">Convivina intestini</name>
    <dbReference type="NCBI Taxonomy" id="1505726"/>
    <lineage>
        <taxon>Bacteria</taxon>
        <taxon>Bacillati</taxon>
        <taxon>Bacillota</taxon>
        <taxon>Bacilli</taxon>
        <taxon>Lactobacillales</taxon>
        <taxon>Lactobacillaceae</taxon>
        <taxon>Convivina</taxon>
    </lineage>
</organism>
<dbReference type="RefSeq" id="WP_089938506.1">
    <property type="nucleotide sequence ID" value="NZ_CAKOEX010000003.1"/>
</dbReference>
<evidence type="ECO:0000256" key="1">
    <source>
        <dbReference type="PROSITE-ProRule" id="PRU00703"/>
    </source>
</evidence>
<dbReference type="EMBL" id="QEKT01000003">
    <property type="protein sequence ID" value="PVY85046.1"/>
    <property type="molecule type" value="Genomic_DNA"/>
</dbReference>
<dbReference type="Gene3D" id="3.10.580.10">
    <property type="entry name" value="CBS-domain"/>
    <property type="match status" value="1"/>
</dbReference>
<dbReference type="Pfam" id="PF00571">
    <property type="entry name" value="CBS"/>
    <property type="match status" value="1"/>
</dbReference>
<dbReference type="InterPro" id="IPR000644">
    <property type="entry name" value="CBS_dom"/>
</dbReference>
<sequence length="215" mass="24726">MFPKSLVIPKSKLTTITENTTIQEVYDLFNTPDEAHTRTFPILDQSGQLFRGNVYKQHVLEHIAHQRDMSLPATAIMRNSTKFIYTNSKFYDVFFAIRDLPFIAVLDENHYFYGIFTHDALMNVLSQSWSVERGGVAIGVEDRLQRGDLSKMSKIITRFTNIESVVSLQSEKDTPLTVMFTLPISSSSDLLKQIITKLERKDFHVISIENLDQFK</sequence>
<dbReference type="OrthoDB" id="1706107at2"/>
<dbReference type="PIRSF" id="PIRSF035040">
    <property type="entry name" value="UCP035040_CBS_Lmo0553"/>
    <property type="match status" value="1"/>
</dbReference>
<keyword evidence="1" id="KW-0129">CBS domain</keyword>
<accession>A0A2U1DBL4</accession>
<reference evidence="3 4" key="1">
    <citation type="submission" date="2018-04" db="EMBL/GenBank/DDBJ databases">
        <title>Genomic Encyclopedia of Type Strains, Phase IV (KMG-IV): sequencing the most valuable type-strain genomes for metagenomic binning, comparative biology and taxonomic classification.</title>
        <authorList>
            <person name="Goeker M."/>
        </authorList>
    </citation>
    <scope>NUCLEOTIDE SEQUENCE [LARGE SCALE GENOMIC DNA]</scope>
    <source>
        <strain evidence="3 4">DSM 28795</strain>
    </source>
</reference>
<dbReference type="InterPro" id="IPR017036">
    <property type="entry name" value="Lmo0553-like"/>
</dbReference>
<name>A0A2U1DBL4_9LACO</name>
<feature type="domain" description="CBS" evidence="2">
    <location>
        <begin position="7"/>
        <end position="69"/>
    </location>
</feature>
<evidence type="ECO:0000259" key="2">
    <source>
        <dbReference type="PROSITE" id="PS51371"/>
    </source>
</evidence>
<evidence type="ECO:0000313" key="4">
    <source>
        <dbReference type="Proteomes" id="UP000245433"/>
    </source>
</evidence>
<dbReference type="InterPro" id="IPR046342">
    <property type="entry name" value="CBS_dom_sf"/>
</dbReference>
<comment type="caution">
    <text evidence="3">The sequence shown here is derived from an EMBL/GenBank/DDBJ whole genome shotgun (WGS) entry which is preliminary data.</text>
</comment>
<gene>
    <name evidence="3" type="ORF">C7384_10365</name>
</gene>
<dbReference type="AlphaFoldDB" id="A0A2U1DBL4"/>
<evidence type="ECO:0000313" key="3">
    <source>
        <dbReference type="EMBL" id="PVY85046.1"/>
    </source>
</evidence>
<dbReference type="NCBIfam" id="NF038387">
    <property type="entry name" value="CBS_CbpA"/>
    <property type="match status" value="1"/>
</dbReference>
<dbReference type="Proteomes" id="UP000245433">
    <property type="component" value="Unassembled WGS sequence"/>
</dbReference>
<keyword evidence="4" id="KW-1185">Reference proteome</keyword>
<dbReference type="SUPFAM" id="SSF54631">
    <property type="entry name" value="CBS-domain pair"/>
    <property type="match status" value="1"/>
</dbReference>
<dbReference type="PROSITE" id="PS51371">
    <property type="entry name" value="CBS"/>
    <property type="match status" value="1"/>
</dbReference>